<keyword evidence="3" id="KW-1185">Reference proteome</keyword>
<accession>A0A1I1VX44</accession>
<proteinExistence type="predicted"/>
<evidence type="ECO:0000256" key="1">
    <source>
        <dbReference type="SAM" id="MobiDB-lite"/>
    </source>
</evidence>
<protein>
    <submittedName>
        <fullName evidence="2">Uncharacterized protein</fullName>
    </submittedName>
</protein>
<name>A0A1I1VX44_9BACT</name>
<sequence length="385" mass="39261">MPGNLPCTSLAAPHIIVPMRTAMRRGVAVVGTMWVLGCSSPAGRDVTATAPVTGDAPTGTSTTEATTPTTTEPTGSTTQQATTDDTSAGPGSTTTGTTGGGPIFDLGSLPDMPPPPPLPLPQLWYSVEDLLVYIELNPADGTVAQLVTHTIVNDPTIAGIVNSCSLTMLADGSLLGGRGVDGQTRLFHIPAPPTDGSDVEVVMLGDMPDGIYIEALYTDCDGRIYLMDTGLDNVSNTGNRLLRFTGDYLAGDLSYEVITDLMVAVSADIDDMGPGIDARGAVIDNPGFGIDSGSIYNLDYTTGTGTMLGMGGTYGIHSLGGPLFDDGVSRLYVLSVDAEVFAADPATLALSPVLATGPGLASGNPPGDTGFAGPLTECNTGFPQG</sequence>
<organism evidence="2 3">
    <name type="scientific">Nannocystis exedens</name>
    <dbReference type="NCBI Taxonomy" id="54"/>
    <lineage>
        <taxon>Bacteria</taxon>
        <taxon>Pseudomonadati</taxon>
        <taxon>Myxococcota</taxon>
        <taxon>Polyangia</taxon>
        <taxon>Nannocystales</taxon>
        <taxon>Nannocystaceae</taxon>
        <taxon>Nannocystis</taxon>
    </lineage>
</organism>
<gene>
    <name evidence="2" type="ORF">SAMN02745121_02041</name>
</gene>
<feature type="compositionally biased region" description="Low complexity" evidence="1">
    <location>
        <begin position="58"/>
        <end position="96"/>
    </location>
</feature>
<dbReference type="AlphaFoldDB" id="A0A1I1VX44"/>
<evidence type="ECO:0000313" key="2">
    <source>
        <dbReference type="EMBL" id="SFD87474.1"/>
    </source>
</evidence>
<dbReference type="Proteomes" id="UP000199400">
    <property type="component" value="Unassembled WGS sequence"/>
</dbReference>
<reference evidence="3" key="1">
    <citation type="submission" date="2016-10" db="EMBL/GenBank/DDBJ databases">
        <authorList>
            <person name="Varghese N."/>
            <person name="Submissions S."/>
        </authorList>
    </citation>
    <scope>NUCLEOTIDE SEQUENCE [LARGE SCALE GENOMIC DNA]</scope>
    <source>
        <strain evidence="3">ATCC 25963</strain>
    </source>
</reference>
<dbReference type="EMBL" id="FOMX01000005">
    <property type="protein sequence ID" value="SFD87474.1"/>
    <property type="molecule type" value="Genomic_DNA"/>
</dbReference>
<feature type="region of interest" description="Disordered" evidence="1">
    <location>
        <begin position="40"/>
        <end position="115"/>
    </location>
</feature>
<evidence type="ECO:0000313" key="3">
    <source>
        <dbReference type="Proteomes" id="UP000199400"/>
    </source>
</evidence>